<proteinExistence type="predicted"/>
<keyword evidence="1" id="KW-0732">Signal</keyword>
<evidence type="ECO:0000256" key="1">
    <source>
        <dbReference type="SAM" id="SignalP"/>
    </source>
</evidence>
<evidence type="ECO:0000313" key="2">
    <source>
        <dbReference type="EMBL" id="GEL52978.1"/>
    </source>
</evidence>
<feature type="chain" id="PRO_5042967340" evidence="1">
    <location>
        <begin position="23"/>
        <end position="73"/>
    </location>
</feature>
<gene>
    <name evidence="2" type="ORF">ABO01nite_09850</name>
</gene>
<keyword evidence="3" id="KW-1185">Reference proteome</keyword>
<reference evidence="2 3" key="1">
    <citation type="submission" date="2019-07" db="EMBL/GenBank/DDBJ databases">
        <title>Whole genome shotgun sequence of Asaia bogorensis NBRC 16594.</title>
        <authorList>
            <person name="Hosoyama A."/>
            <person name="Uohara A."/>
            <person name="Ohji S."/>
            <person name="Ichikawa N."/>
        </authorList>
    </citation>
    <scope>NUCLEOTIDE SEQUENCE [LARGE SCALE GENOMIC DNA]</scope>
    <source>
        <strain evidence="2 3">NBRC 16594</strain>
    </source>
</reference>
<organism evidence="2 3">
    <name type="scientific">Asaia bogorensis NBRC 16594</name>
    <dbReference type="NCBI Taxonomy" id="1231624"/>
    <lineage>
        <taxon>Bacteria</taxon>
        <taxon>Pseudomonadati</taxon>
        <taxon>Pseudomonadota</taxon>
        <taxon>Alphaproteobacteria</taxon>
        <taxon>Acetobacterales</taxon>
        <taxon>Acetobacteraceae</taxon>
        <taxon>Asaia</taxon>
    </lineage>
</organism>
<accession>A0AAN4U271</accession>
<dbReference type="EMBL" id="BJVS01000002">
    <property type="protein sequence ID" value="GEL52978.1"/>
    <property type="molecule type" value="Genomic_DNA"/>
</dbReference>
<protein>
    <submittedName>
        <fullName evidence="2">Uncharacterized protein</fullName>
    </submittedName>
</protein>
<comment type="caution">
    <text evidence="2">The sequence shown here is derived from an EMBL/GenBank/DDBJ whole genome shotgun (WGS) entry which is preliminary data.</text>
</comment>
<name>A0AAN4U271_9PROT</name>
<dbReference type="Proteomes" id="UP000321287">
    <property type="component" value="Unassembled WGS sequence"/>
</dbReference>
<feature type="signal peptide" evidence="1">
    <location>
        <begin position="1"/>
        <end position="22"/>
    </location>
</feature>
<evidence type="ECO:0000313" key="3">
    <source>
        <dbReference type="Proteomes" id="UP000321287"/>
    </source>
</evidence>
<dbReference type="AlphaFoldDB" id="A0AAN4U271"/>
<sequence>MKRIVRQFAIAVLCGISPGAHAQRMNEDEPLMEACRGQNGQMGQAGTYDCLEKVRRQEDAALNRYYQRIIALF</sequence>